<name>A0A4D7B9X1_9HYPH</name>
<evidence type="ECO:0000313" key="1">
    <source>
        <dbReference type="EMBL" id="QCI64842.1"/>
    </source>
</evidence>
<dbReference type="SUPFAM" id="SSF160379">
    <property type="entry name" value="SP0830-like"/>
    <property type="match status" value="1"/>
</dbReference>
<dbReference type="InterPro" id="IPR012545">
    <property type="entry name" value="DUF1697"/>
</dbReference>
<dbReference type="Pfam" id="PF08002">
    <property type="entry name" value="DUF1697"/>
    <property type="match status" value="1"/>
</dbReference>
<dbReference type="Proteomes" id="UP000298781">
    <property type="component" value="Chromosome"/>
</dbReference>
<organism evidence="1 2">
    <name type="scientific">Phreatobacter stygius</name>
    <dbReference type="NCBI Taxonomy" id="1940610"/>
    <lineage>
        <taxon>Bacteria</taxon>
        <taxon>Pseudomonadati</taxon>
        <taxon>Pseudomonadota</taxon>
        <taxon>Alphaproteobacteria</taxon>
        <taxon>Hyphomicrobiales</taxon>
        <taxon>Phreatobacteraceae</taxon>
        <taxon>Phreatobacter</taxon>
    </lineage>
</organism>
<dbReference type="OrthoDB" id="9806494at2"/>
<evidence type="ECO:0000313" key="2">
    <source>
        <dbReference type="Proteomes" id="UP000298781"/>
    </source>
</evidence>
<dbReference type="Gene3D" id="3.30.70.1280">
    <property type="entry name" value="SP0830-like domains"/>
    <property type="match status" value="1"/>
</dbReference>
<keyword evidence="2" id="KW-1185">Reference proteome</keyword>
<accession>A0A4D7B9X1</accession>
<sequence>MAVFIALLRAINVGGPDKMPMKELRAALDQAGLRQVSTYIASGNIVFATDQSAAEVKGLVAGVLRDRFGLTRNHTLIRTPAELAAVIAGNPFTDAAVERPNLMLVSFLDGLPPEGAAARLAAYDGPERLHLDGEHLYIDYREGVGRSKLTPAVLDKALKVPATARNWNTTKTLLTMARGLEPSGDQR</sequence>
<dbReference type="PANTHER" id="PTHR36439">
    <property type="entry name" value="BLL4334 PROTEIN"/>
    <property type="match status" value="1"/>
</dbReference>
<gene>
    <name evidence="1" type="ORF">E8M01_11780</name>
</gene>
<dbReference type="KEGG" id="pstg:E8M01_11780"/>
<protein>
    <submittedName>
        <fullName evidence="1">DUF1697 domain-containing protein</fullName>
    </submittedName>
</protein>
<reference evidence="1 2" key="1">
    <citation type="submission" date="2019-04" db="EMBL/GenBank/DDBJ databases">
        <title>Phreatobacter aquaticus sp. nov.</title>
        <authorList>
            <person name="Choi A."/>
        </authorList>
    </citation>
    <scope>NUCLEOTIDE SEQUENCE [LARGE SCALE GENOMIC DNA]</scope>
    <source>
        <strain evidence="1 2">KCTC 52518</strain>
    </source>
</reference>
<dbReference type="RefSeq" id="WP_136960293.1">
    <property type="nucleotide sequence ID" value="NZ_CP039690.1"/>
</dbReference>
<dbReference type="AlphaFoldDB" id="A0A4D7B9X1"/>
<dbReference type="EMBL" id="CP039690">
    <property type="protein sequence ID" value="QCI64842.1"/>
    <property type="molecule type" value="Genomic_DNA"/>
</dbReference>
<dbReference type="PANTHER" id="PTHR36439:SF1">
    <property type="entry name" value="DUF1697 DOMAIN-CONTAINING PROTEIN"/>
    <property type="match status" value="1"/>
</dbReference>
<proteinExistence type="predicted"/>
<dbReference type="PIRSF" id="PIRSF008502">
    <property type="entry name" value="UCP008502"/>
    <property type="match status" value="1"/>
</dbReference>